<accession>A0AAW3UUV5</accession>
<sequence length="73" mass="7978">MAPSRNKAAYTTYHSATAVICLPGSNVFGMSNSQSRRYYPAHCRFDGRPDPGESERIEEITDGARIDSGMHAA</sequence>
<proteinExistence type="predicted"/>
<evidence type="ECO:0000313" key="1">
    <source>
        <dbReference type="EMBL" id="MBB6201202.1"/>
    </source>
</evidence>
<evidence type="ECO:0000313" key="2">
    <source>
        <dbReference type="Proteomes" id="UP000518681"/>
    </source>
</evidence>
<dbReference type="Proteomes" id="UP000518681">
    <property type="component" value="Unassembled WGS sequence"/>
</dbReference>
<dbReference type="AlphaFoldDB" id="A0AAW3UUV5"/>
<gene>
    <name evidence="1" type="ORF">GGD69_002051</name>
</gene>
<reference evidence="1 2" key="1">
    <citation type="submission" date="2020-08" db="EMBL/GenBank/DDBJ databases">
        <title>Genomic Encyclopedia of Type Strains, Phase IV (KMG-V): Genome sequencing to study the core and pangenomes of soil and plant-associated prokaryotes.</title>
        <authorList>
            <person name="Whitman W."/>
        </authorList>
    </citation>
    <scope>NUCLEOTIDE SEQUENCE [LARGE SCALE GENOMIC DNA]</scope>
    <source>
        <strain evidence="1 2">SEMIA 4013</strain>
    </source>
</reference>
<comment type="caution">
    <text evidence="1">The sequence shown here is derived from an EMBL/GenBank/DDBJ whole genome shotgun (WGS) entry which is preliminary data.</text>
</comment>
<protein>
    <submittedName>
        <fullName evidence="1">Uncharacterized protein</fullName>
    </submittedName>
</protein>
<name>A0AAW3UUV5_9BURK</name>
<organism evidence="1 2">
    <name type="scientific">Paraburkholderia fungorum</name>
    <dbReference type="NCBI Taxonomy" id="134537"/>
    <lineage>
        <taxon>Bacteria</taxon>
        <taxon>Pseudomonadati</taxon>
        <taxon>Pseudomonadota</taxon>
        <taxon>Betaproteobacteria</taxon>
        <taxon>Burkholderiales</taxon>
        <taxon>Burkholderiaceae</taxon>
        <taxon>Paraburkholderia</taxon>
    </lineage>
</organism>
<dbReference type="RefSeq" id="WP_183804474.1">
    <property type="nucleotide sequence ID" value="NZ_JACIII010000030.1"/>
</dbReference>
<dbReference type="EMBL" id="JACIIK010000003">
    <property type="protein sequence ID" value="MBB6201202.1"/>
    <property type="molecule type" value="Genomic_DNA"/>
</dbReference>